<evidence type="ECO:0000313" key="2">
    <source>
        <dbReference type="EMBL" id="MCT2587173.1"/>
    </source>
</evidence>
<dbReference type="EMBL" id="JAFFZE010000023">
    <property type="protein sequence ID" value="MCT2587173.1"/>
    <property type="molecule type" value="Genomic_DNA"/>
</dbReference>
<dbReference type="Proteomes" id="UP001156441">
    <property type="component" value="Unassembled WGS sequence"/>
</dbReference>
<name>A0ABT2JH26_9PSEU</name>
<sequence length="151" mass="16593">MSQQTPGWGDRLVAAHDALRGSVAAARAAPSANGAGLAEQLRNHCETVCVYLHGHHTTEDGALFPHLADVDPGLAPALERLRREHVVVDRILRDVDALVAAVEPERVREELDRLATELDAHFAYEEEWLVATLNALTGPVPWDPHRPERLP</sequence>
<dbReference type="Pfam" id="PF01814">
    <property type="entry name" value="Hemerythrin"/>
    <property type="match status" value="1"/>
</dbReference>
<keyword evidence="3" id="KW-1185">Reference proteome</keyword>
<feature type="domain" description="Hemerythrin-like" evidence="1">
    <location>
        <begin position="10"/>
        <end position="131"/>
    </location>
</feature>
<dbReference type="RefSeq" id="WP_260195059.1">
    <property type="nucleotide sequence ID" value="NZ_JAFFZE010000023.1"/>
</dbReference>
<dbReference type="InterPro" id="IPR012312">
    <property type="entry name" value="Hemerythrin-like"/>
</dbReference>
<accession>A0ABT2JH26</accession>
<organism evidence="2 3">
    <name type="scientific">Actinophytocola gossypii</name>
    <dbReference type="NCBI Taxonomy" id="2812003"/>
    <lineage>
        <taxon>Bacteria</taxon>
        <taxon>Bacillati</taxon>
        <taxon>Actinomycetota</taxon>
        <taxon>Actinomycetes</taxon>
        <taxon>Pseudonocardiales</taxon>
        <taxon>Pseudonocardiaceae</taxon>
    </lineage>
</organism>
<evidence type="ECO:0000259" key="1">
    <source>
        <dbReference type="Pfam" id="PF01814"/>
    </source>
</evidence>
<gene>
    <name evidence="2" type="ORF">JT362_29015</name>
</gene>
<evidence type="ECO:0000313" key="3">
    <source>
        <dbReference type="Proteomes" id="UP001156441"/>
    </source>
</evidence>
<proteinExistence type="predicted"/>
<comment type="caution">
    <text evidence="2">The sequence shown here is derived from an EMBL/GenBank/DDBJ whole genome shotgun (WGS) entry which is preliminary data.</text>
</comment>
<protein>
    <submittedName>
        <fullName evidence="2">Hemerythrin domain-containing protein</fullName>
    </submittedName>
</protein>
<dbReference type="Gene3D" id="1.20.120.520">
    <property type="entry name" value="nmb1532 protein domain like"/>
    <property type="match status" value="1"/>
</dbReference>
<reference evidence="2 3" key="1">
    <citation type="submission" date="2021-02" db="EMBL/GenBank/DDBJ databases">
        <title>Actinophytocola xerophila sp. nov., isolated from soil of cotton cropping field.</title>
        <authorList>
            <person name="Huang R."/>
            <person name="Chen X."/>
            <person name="Ge X."/>
            <person name="Liu W."/>
        </authorList>
    </citation>
    <scope>NUCLEOTIDE SEQUENCE [LARGE SCALE GENOMIC DNA]</scope>
    <source>
        <strain evidence="2 3">S1-96</strain>
    </source>
</reference>